<gene>
    <name evidence="2" type="ORF">VTL71DRAFT_1896</name>
</gene>
<keyword evidence="3" id="KW-1185">Reference proteome</keyword>
<keyword evidence="1" id="KW-0812">Transmembrane</keyword>
<accession>A0ABR4CDY3</accession>
<evidence type="ECO:0000313" key="2">
    <source>
        <dbReference type="EMBL" id="KAL2067471.1"/>
    </source>
</evidence>
<evidence type="ECO:0000256" key="1">
    <source>
        <dbReference type="SAM" id="Phobius"/>
    </source>
</evidence>
<dbReference type="EMBL" id="JAZHXI010000010">
    <property type="protein sequence ID" value="KAL2067471.1"/>
    <property type="molecule type" value="Genomic_DNA"/>
</dbReference>
<keyword evidence="1" id="KW-0472">Membrane</keyword>
<dbReference type="Proteomes" id="UP001595075">
    <property type="component" value="Unassembled WGS sequence"/>
</dbReference>
<name>A0ABR4CDY3_9HELO</name>
<feature type="transmembrane region" description="Helical" evidence="1">
    <location>
        <begin position="36"/>
        <end position="57"/>
    </location>
</feature>
<proteinExistence type="predicted"/>
<sequence>MLGYSHSEKWAGIWKESGGRLQRISSHPFKTMDVCYLIVTILLCTLMDGWMVGRIRLGYISPQFSRRLSGEKVI</sequence>
<reference evidence="2 3" key="1">
    <citation type="journal article" date="2024" name="Commun. Biol.">
        <title>Comparative genomic analysis of thermophilic fungi reveals convergent evolutionary adaptations and gene losses.</title>
        <authorList>
            <person name="Steindorff A.S."/>
            <person name="Aguilar-Pontes M.V."/>
            <person name="Robinson A.J."/>
            <person name="Andreopoulos B."/>
            <person name="LaButti K."/>
            <person name="Kuo A."/>
            <person name="Mondo S."/>
            <person name="Riley R."/>
            <person name="Otillar R."/>
            <person name="Haridas S."/>
            <person name="Lipzen A."/>
            <person name="Grimwood J."/>
            <person name="Schmutz J."/>
            <person name="Clum A."/>
            <person name="Reid I.D."/>
            <person name="Moisan M.C."/>
            <person name="Butler G."/>
            <person name="Nguyen T.T.M."/>
            <person name="Dewar K."/>
            <person name="Conant G."/>
            <person name="Drula E."/>
            <person name="Henrissat B."/>
            <person name="Hansel C."/>
            <person name="Singer S."/>
            <person name="Hutchinson M.I."/>
            <person name="de Vries R.P."/>
            <person name="Natvig D.O."/>
            <person name="Powell A.J."/>
            <person name="Tsang A."/>
            <person name="Grigoriev I.V."/>
        </authorList>
    </citation>
    <scope>NUCLEOTIDE SEQUENCE [LARGE SCALE GENOMIC DNA]</scope>
    <source>
        <strain evidence="2 3">CBS 494.80</strain>
    </source>
</reference>
<comment type="caution">
    <text evidence="2">The sequence shown here is derived from an EMBL/GenBank/DDBJ whole genome shotgun (WGS) entry which is preliminary data.</text>
</comment>
<organism evidence="2 3">
    <name type="scientific">Oculimacula yallundae</name>
    <dbReference type="NCBI Taxonomy" id="86028"/>
    <lineage>
        <taxon>Eukaryota</taxon>
        <taxon>Fungi</taxon>
        <taxon>Dikarya</taxon>
        <taxon>Ascomycota</taxon>
        <taxon>Pezizomycotina</taxon>
        <taxon>Leotiomycetes</taxon>
        <taxon>Helotiales</taxon>
        <taxon>Ploettnerulaceae</taxon>
        <taxon>Oculimacula</taxon>
    </lineage>
</organism>
<protein>
    <submittedName>
        <fullName evidence="2">Uncharacterized protein</fullName>
    </submittedName>
</protein>
<evidence type="ECO:0000313" key="3">
    <source>
        <dbReference type="Proteomes" id="UP001595075"/>
    </source>
</evidence>
<keyword evidence="1" id="KW-1133">Transmembrane helix</keyword>